<dbReference type="GO" id="GO:0004252">
    <property type="term" value="F:serine-type endopeptidase activity"/>
    <property type="evidence" value="ECO:0007669"/>
    <property type="project" value="InterPro"/>
</dbReference>
<evidence type="ECO:0000256" key="1">
    <source>
        <dbReference type="ARBA" id="ARBA00022670"/>
    </source>
</evidence>
<dbReference type="PANTHER" id="PTHR43343:SF3">
    <property type="entry name" value="PROTEASE DO-LIKE 8, CHLOROPLASTIC"/>
    <property type="match status" value="1"/>
</dbReference>
<feature type="chain" id="PRO_5037801459" description="Trypsin-like serine protease" evidence="3">
    <location>
        <begin position="31"/>
        <end position="350"/>
    </location>
</feature>
<keyword evidence="2" id="KW-0378">Hydrolase</keyword>
<dbReference type="Proteomes" id="UP000625976">
    <property type="component" value="Unassembled WGS sequence"/>
</dbReference>
<protein>
    <recommendedName>
        <fullName evidence="6">Trypsin-like serine protease</fullName>
    </recommendedName>
</protein>
<evidence type="ECO:0000313" key="4">
    <source>
        <dbReference type="EMBL" id="GGG46520.1"/>
    </source>
</evidence>
<proteinExistence type="predicted"/>
<dbReference type="AlphaFoldDB" id="A0A917LNS9"/>
<comment type="caution">
    <text evidence="4">The sequence shown here is derived from an EMBL/GenBank/DDBJ whole genome shotgun (WGS) entry which is preliminary data.</text>
</comment>
<keyword evidence="1" id="KW-0645">Protease</keyword>
<dbReference type="PRINTS" id="PR00834">
    <property type="entry name" value="PROTEASES2C"/>
</dbReference>
<dbReference type="PANTHER" id="PTHR43343">
    <property type="entry name" value="PEPTIDASE S12"/>
    <property type="match status" value="1"/>
</dbReference>
<dbReference type="SUPFAM" id="SSF50156">
    <property type="entry name" value="PDZ domain-like"/>
    <property type="match status" value="1"/>
</dbReference>
<dbReference type="Gene3D" id="2.30.42.10">
    <property type="match status" value="1"/>
</dbReference>
<dbReference type="EMBL" id="BMFQ01000002">
    <property type="protein sequence ID" value="GGG46520.1"/>
    <property type="molecule type" value="Genomic_DNA"/>
</dbReference>
<reference evidence="4" key="2">
    <citation type="submission" date="2020-09" db="EMBL/GenBank/DDBJ databases">
        <authorList>
            <person name="Sun Q."/>
            <person name="Zhou Y."/>
        </authorList>
    </citation>
    <scope>NUCLEOTIDE SEQUENCE</scope>
    <source>
        <strain evidence="4">CGMCC 1.12751</strain>
    </source>
</reference>
<dbReference type="Gene3D" id="2.40.10.120">
    <property type="match status" value="1"/>
</dbReference>
<keyword evidence="3" id="KW-0732">Signal</keyword>
<dbReference type="InterPro" id="IPR009003">
    <property type="entry name" value="Peptidase_S1_PA"/>
</dbReference>
<dbReference type="InterPro" id="IPR036034">
    <property type="entry name" value="PDZ_sf"/>
</dbReference>
<feature type="signal peptide" evidence="3">
    <location>
        <begin position="1"/>
        <end position="30"/>
    </location>
</feature>
<evidence type="ECO:0000256" key="2">
    <source>
        <dbReference type="ARBA" id="ARBA00022801"/>
    </source>
</evidence>
<dbReference type="SUPFAM" id="SSF50494">
    <property type="entry name" value="Trypsin-like serine proteases"/>
    <property type="match status" value="1"/>
</dbReference>
<evidence type="ECO:0000313" key="5">
    <source>
        <dbReference type="Proteomes" id="UP000625976"/>
    </source>
</evidence>
<dbReference type="GO" id="GO:0006508">
    <property type="term" value="P:proteolysis"/>
    <property type="evidence" value="ECO:0007669"/>
    <property type="project" value="UniProtKB-KW"/>
</dbReference>
<dbReference type="InterPro" id="IPR051201">
    <property type="entry name" value="Chloro_Bact_Ser_Proteases"/>
</dbReference>
<dbReference type="InterPro" id="IPR001940">
    <property type="entry name" value="Peptidase_S1C"/>
</dbReference>
<dbReference type="Pfam" id="PF13365">
    <property type="entry name" value="Trypsin_2"/>
    <property type="match status" value="1"/>
</dbReference>
<sequence>MYFCTKKQSTYYMKHLSFVLLAFMSFAVNAQDLSKLYKEVSPAVVIIFTSEKEIVTTVGSKSNVVTKDGLGSGFMISDRLIITAAHVVTVPEKINVLFPDGDIIPATVVSSYKTADIALIKLFRPRINPVTVKLGDSDSLKIGERIFVIGAPYGQGASLSSGYVSGIRKQGTGKNPFSNTEFIQTDAAINTGNSGGPMFNLKGEVVGIVSFITSQSGGFDGIGYATTSNLATKLLLNDKMPWLGADMHTLTTEECKLLNVPQAHALLVQRVVESSIFGKMGIKGGDVEGVINNQKLILGGDIILGYNDITFDLSDEALNKLADFTNSINDNPKFTVTVYRDGKIITLKSK</sequence>
<keyword evidence="5" id="KW-1185">Reference proteome</keyword>
<accession>A0A917LNS9</accession>
<organism evidence="4 5">
    <name type="scientific">Bizionia arctica</name>
    <dbReference type="NCBI Taxonomy" id="1495645"/>
    <lineage>
        <taxon>Bacteria</taxon>
        <taxon>Pseudomonadati</taxon>
        <taxon>Bacteroidota</taxon>
        <taxon>Flavobacteriia</taxon>
        <taxon>Flavobacteriales</taxon>
        <taxon>Flavobacteriaceae</taxon>
        <taxon>Bizionia</taxon>
    </lineage>
</organism>
<reference evidence="4" key="1">
    <citation type="journal article" date="2014" name="Int. J. Syst. Evol. Microbiol.">
        <title>Complete genome sequence of Corynebacterium casei LMG S-19264T (=DSM 44701T), isolated from a smear-ripened cheese.</title>
        <authorList>
            <consortium name="US DOE Joint Genome Institute (JGI-PGF)"/>
            <person name="Walter F."/>
            <person name="Albersmeier A."/>
            <person name="Kalinowski J."/>
            <person name="Ruckert C."/>
        </authorList>
    </citation>
    <scope>NUCLEOTIDE SEQUENCE</scope>
    <source>
        <strain evidence="4">CGMCC 1.12751</strain>
    </source>
</reference>
<name>A0A917LNS9_9FLAO</name>
<evidence type="ECO:0000256" key="3">
    <source>
        <dbReference type="SAM" id="SignalP"/>
    </source>
</evidence>
<evidence type="ECO:0008006" key="6">
    <source>
        <dbReference type="Google" id="ProtNLM"/>
    </source>
</evidence>
<gene>
    <name evidence="4" type="ORF">GCM10010976_17510</name>
</gene>